<gene>
    <name evidence="1" type="ORF">KSP40_PGU000720</name>
</gene>
<organism evidence="1 2">
    <name type="scientific">Platanthera guangdongensis</name>
    <dbReference type="NCBI Taxonomy" id="2320717"/>
    <lineage>
        <taxon>Eukaryota</taxon>
        <taxon>Viridiplantae</taxon>
        <taxon>Streptophyta</taxon>
        <taxon>Embryophyta</taxon>
        <taxon>Tracheophyta</taxon>
        <taxon>Spermatophyta</taxon>
        <taxon>Magnoliopsida</taxon>
        <taxon>Liliopsida</taxon>
        <taxon>Asparagales</taxon>
        <taxon>Orchidaceae</taxon>
        <taxon>Orchidoideae</taxon>
        <taxon>Orchideae</taxon>
        <taxon>Orchidinae</taxon>
        <taxon>Platanthera</taxon>
    </lineage>
</organism>
<evidence type="ECO:0000313" key="2">
    <source>
        <dbReference type="Proteomes" id="UP001412067"/>
    </source>
</evidence>
<sequence>MKIKRMLRRLEIFAQKAELPLCEVGRSIGNKDRFDFLSIGMASDVALGCAPHTPNPFLQALLMKPVDILTLHPSQCHSSDQFSVLSVILFRCVENNGRSAQLETQEEGNN</sequence>
<accession>A0ABR2LN81</accession>
<reference evidence="1 2" key="1">
    <citation type="journal article" date="2022" name="Nat. Plants">
        <title>Genomes of leafy and leafless Platanthera orchids illuminate the evolution of mycoheterotrophy.</title>
        <authorList>
            <person name="Li M.H."/>
            <person name="Liu K.W."/>
            <person name="Li Z."/>
            <person name="Lu H.C."/>
            <person name="Ye Q.L."/>
            <person name="Zhang D."/>
            <person name="Wang J.Y."/>
            <person name="Li Y.F."/>
            <person name="Zhong Z.M."/>
            <person name="Liu X."/>
            <person name="Yu X."/>
            <person name="Liu D.K."/>
            <person name="Tu X.D."/>
            <person name="Liu B."/>
            <person name="Hao Y."/>
            <person name="Liao X.Y."/>
            <person name="Jiang Y.T."/>
            <person name="Sun W.H."/>
            <person name="Chen J."/>
            <person name="Chen Y.Q."/>
            <person name="Ai Y."/>
            <person name="Zhai J.W."/>
            <person name="Wu S.S."/>
            <person name="Zhou Z."/>
            <person name="Hsiao Y.Y."/>
            <person name="Wu W.L."/>
            <person name="Chen Y.Y."/>
            <person name="Lin Y.F."/>
            <person name="Hsu J.L."/>
            <person name="Li C.Y."/>
            <person name="Wang Z.W."/>
            <person name="Zhao X."/>
            <person name="Zhong W.Y."/>
            <person name="Ma X.K."/>
            <person name="Ma L."/>
            <person name="Huang J."/>
            <person name="Chen G.Z."/>
            <person name="Huang M.Z."/>
            <person name="Huang L."/>
            <person name="Peng D.H."/>
            <person name="Luo Y.B."/>
            <person name="Zou S.Q."/>
            <person name="Chen S.P."/>
            <person name="Lan S."/>
            <person name="Tsai W.C."/>
            <person name="Van de Peer Y."/>
            <person name="Liu Z.J."/>
        </authorList>
    </citation>
    <scope>NUCLEOTIDE SEQUENCE [LARGE SCALE GENOMIC DNA]</scope>
    <source>
        <strain evidence="1">Lor288</strain>
    </source>
</reference>
<proteinExistence type="predicted"/>
<evidence type="ECO:0000313" key="1">
    <source>
        <dbReference type="EMBL" id="KAK8945723.1"/>
    </source>
</evidence>
<name>A0ABR2LN81_9ASPA</name>
<dbReference type="Proteomes" id="UP001412067">
    <property type="component" value="Unassembled WGS sequence"/>
</dbReference>
<comment type="caution">
    <text evidence="1">The sequence shown here is derived from an EMBL/GenBank/DDBJ whole genome shotgun (WGS) entry which is preliminary data.</text>
</comment>
<dbReference type="EMBL" id="JBBWWR010000017">
    <property type="protein sequence ID" value="KAK8945723.1"/>
    <property type="molecule type" value="Genomic_DNA"/>
</dbReference>
<protein>
    <submittedName>
        <fullName evidence="1">Uncharacterized protein</fullName>
    </submittedName>
</protein>
<keyword evidence="2" id="KW-1185">Reference proteome</keyword>